<accession>A0A521F0L9</accession>
<evidence type="ECO:0000259" key="5">
    <source>
        <dbReference type="Pfam" id="PF00005"/>
    </source>
</evidence>
<reference evidence="6 7" key="1">
    <citation type="submission" date="2017-05" db="EMBL/GenBank/DDBJ databases">
        <authorList>
            <person name="Varghese N."/>
            <person name="Submissions S."/>
        </authorList>
    </citation>
    <scope>NUCLEOTIDE SEQUENCE [LARGE SCALE GENOMIC DNA]</scope>
    <source>
        <strain evidence="6 7">DSM 45474</strain>
    </source>
</reference>
<name>A0A521F0L9_9BACL</name>
<feature type="domain" description="ABC transporter" evidence="5">
    <location>
        <begin position="20"/>
        <end position="110"/>
    </location>
</feature>
<evidence type="ECO:0000256" key="3">
    <source>
        <dbReference type="ARBA" id="ARBA00022741"/>
    </source>
</evidence>
<dbReference type="PANTHER" id="PTHR42711:SF5">
    <property type="entry name" value="ABC TRANSPORTER ATP-BINDING PROTEIN NATA"/>
    <property type="match status" value="1"/>
</dbReference>
<keyword evidence="2" id="KW-0813">Transport</keyword>
<dbReference type="OrthoDB" id="1551385at2"/>
<dbReference type="Proteomes" id="UP000315636">
    <property type="component" value="Unassembled WGS sequence"/>
</dbReference>
<dbReference type="InterPro" id="IPR027417">
    <property type="entry name" value="P-loop_NTPase"/>
</dbReference>
<dbReference type="InterPro" id="IPR003439">
    <property type="entry name" value="ABC_transporter-like_ATP-bd"/>
</dbReference>
<organism evidence="6 7">
    <name type="scientific">Melghirimyces algeriensis</name>
    <dbReference type="NCBI Taxonomy" id="910412"/>
    <lineage>
        <taxon>Bacteria</taxon>
        <taxon>Bacillati</taxon>
        <taxon>Bacillota</taxon>
        <taxon>Bacilli</taxon>
        <taxon>Bacillales</taxon>
        <taxon>Thermoactinomycetaceae</taxon>
        <taxon>Melghirimyces</taxon>
    </lineage>
</organism>
<dbReference type="SUPFAM" id="SSF52540">
    <property type="entry name" value="P-loop containing nucleoside triphosphate hydrolases"/>
    <property type="match status" value="1"/>
</dbReference>
<evidence type="ECO:0000313" key="6">
    <source>
        <dbReference type="EMBL" id="SMO89738.1"/>
    </source>
</evidence>
<dbReference type="EMBL" id="FXTI01000012">
    <property type="protein sequence ID" value="SMO89738.1"/>
    <property type="molecule type" value="Genomic_DNA"/>
</dbReference>
<protein>
    <submittedName>
        <fullName evidence="6">ABC transporter</fullName>
    </submittedName>
</protein>
<evidence type="ECO:0000256" key="1">
    <source>
        <dbReference type="ARBA" id="ARBA00005417"/>
    </source>
</evidence>
<sequence>MKPIISVENLYKSYKDKIAINNISFKVNEGEIFGILGPNGAGKTTTIELLEGLRKKDHGYLKVMGYCPFHNFRNIKKKIGVQLQKTSLPPKIKVKEVIQLFSSLYEKNNKTATNVSDCSVP</sequence>
<dbReference type="GO" id="GO:0016887">
    <property type="term" value="F:ATP hydrolysis activity"/>
    <property type="evidence" value="ECO:0007669"/>
    <property type="project" value="InterPro"/>
</dbReference>
<evidence type="ECO:0000313" key="7">
    <source>
        <dbReference type="Proteomes" id="UP000315636"/>
    </source>
</evidence>
<dbReference type="AlphaFoldDB" id="A0A521F0L9"/>
<evidence type="ECO:0000256" key="4">
    <source>
        <dbReference type="ARBA" id="ARBA00022840"/>
    </source>
</evidence>
<keyword evidence="4" id="KW-0067">ATP-binding</keyword>
<dbReference type="GO" id="GO:0005524">
    <property type="term" value="F:ATP binding"/>
    <property type="evidence" value="ECO:0007669"/>
    <property type="project" value="UniProtKB-KW"/>
</dbReference>
<gene>
    <name evidence="6" type="ORF">SAMN06264849_1123</name>
</gene>
<keyword evidence="7" id="KW-1185">Reference proteome</keyword>
<dbReference type="InterPro" id="IPR050763">
    <property type="entry name" value="ABC_transporter_ATP-binding"/>
</dbReference>
<proteinExistence type="inferred from homology"/>
<evidence type="ECO:0000256" key="2">
    <source>
        <dbReference type="ARBA" id="ARBA00022448"/>
    </source>
</evidence>
<dbReference type="Pfam" id="PF00005">
    <property type="entry name" value="ABC_tran"/>
    <property type="match status" value="1"/>
</dbReference>
<dbReference type="Gene3D" id="3.40.50.300">
    <property type="entry name" value="P-loop containing nucleotide triphosphate hydrolases"/>
    <property type="match status" value="1"/>
</dbReference>
<comment type="similarity">
    <text evidence="1">Belongs to the ABC transporter superfamily.</text>
</comment>
<keyword evidence="3" id="KW-0547">Nucleotide-binding</keyword>
<dbReference type="PANTHER" id="PTHR42711">
    <property type="entry name" value="ABC TRANSPORTER ATP-BINDING PROTEIN"/>
    <property type="match status" value="1"/>
</dbReference>
<dbReference type="RefSeq" id="WP_142506497.1">
    <property type="nucleotide sequence ID" value="NZ_FXTI01000012.1"/>
</dbReference>